<dbReference type="InterPro" id="IPR039425">
    <property type="entry name" value="RNA_pol_sigma-70-like"/>
</dbReference>
<dbReference type="Pfam" id="PF04542">
    <property type="entry name" value="Sigma70_r2"/>
    <property type="match status" value="1"/>
</dbReference>
<sequence length="195" mass="22632">MRKSIHALSQTELIDALKMNDSYILKQFYTLHYKKIEALVLKNSGTIEHAKDVYQDAFVTVWTHVKTDKFVPKNDTALQGYLYSIAKNKWTDVLRSKSFKNANKLNELTLTDVKDSTEDAAQEQDLKLKTAMAAFKNLGQPCKQLLGDYYFEKKSLKQIAQQFNIEENTARNKKYRCMEKLRNMVIAPKKQQLGR</sequence>
<comment type="similarity">
    <text evidence="1">Belongs to the sigma-70 factor family. ECF subfamily.</text>
</comment>
<keyword evidence="5" id="KW-0804">Transcription</keyword>
<evidence type="ECO:0000256" key="5">
    <source>
        <dbReference type="ARBA" id="ARBA00023163"/>
    </source>
</evidence>
<dbReference type="Gene3D" id="1.10.1740.10">
    <property type="match status" value="1"/>
</dbReference>
<dbReference type="STRING" id="1382798.PK35_06525"/>
<dbReference type="EMBL" id="JTDV01000003">
    <property type="protein sequence ID" value="KJD33499.1"/>
    <property type="molecule type" value="Genomic_DNA"/>
</dbReference>
<dbReference type="InterPro" id="IPR013325">
    <property type="entry name" value="RNA_pol_sigma_r2"/>
</dbReference>
<dbReference type="InterPro" id="IPR007630">
    <property type="entry name" value="RNA_pol_sigma70_r4"/>
</dbReference>
<dbReference type="InterPro" id="IPR013324">
    <property type="entry name" value="RNA_pol_sigma_r3/r4-like"/>
</dbReference>
<dbReference type="NCBIfam" id="TIGR02937">
    <property type="entry name" value="sigma70-ECF"/>
    <property type="match status" value="1"/>
</dbReference>
<evidence type="ECO:0008006" key="10">
    <source>
        <dbReference type="Google" id="ProtNLM"/>
    </source>
</evidence>
<dbReference type="GO" id="GO:0003677">
    <property type="term" value="F:DNA binding"/>
    <property type="evidence" value="ECO:0007669"/>
    <property type="project" value="UniProtKB-KW"/>
</dbReference>
<proteinExistence type="inferred from homology"/>
<evidence type="ECO:0000313" key="9">
    <source>
        <dbReference type="Proteomes" id="UP000032361"/>
    </source>
</evidence>
<protein>
    <recommendedName>
        <fullName evidence="10">RNA polymerase sigma-70 region 2 domain-containing protein</fullName>
    </recommendedName>
</protein>
<feature type="domain" description="RNA polymerase sigma-70 region 4" evidence="7">
    <location>
        <begin position="143"/>
        <end position="183"/>
    </location>
</feature>
<dbReference type="InterPro" id="IPR036388">
    <property type="entry name" value="WH-like_DNA-bd_sf"/>
</dbReference>
<dbReference type="InterPro" id="IPR007627">
    <property type="entry name" value="RNA_pol_sigma70_r2"/>
</dbReference>
<dbReference type="GO" id="GO:0016987">
    <property type="term" value="F:sigma factor activity"/>
    <property type="evidence" value="ECO:0007669"/>
    <property type="project" value="UniProtKB-KW"/>
</dbReference>
<dbReference type="InterPro" id="IPR014284">
    <property type="entry name" value="RNA_pol_sigma-70_dom"/>
</dbReference>
<dbReference type="SUPFAM" id="SSF88659">
    <property type="entry name" value="Sigma3 and sigma4 domains of RNA polymerase sigma factors"/>
    <property type="match status" value="1"/>
</dbReference>
<evidence type="ECO:0000256" key="4">
    <source>
        <dbReference type="ARBA" id="ARBA00023125"/>
    </source>
</evidence>
<dbReference type="RefSeq" id="WP_044625890.1">
    <property type="nucleotide sequence ID" value="NZ_JTDV01000003.1"/>
</dbReference>
<feature type="domain" description="RNA polymerase sigma-70 region 2" evidence="6">
    <location>
        <begin position="29"/>
        <end position="98"/>
    </location>
</feature>
<evidence type="ECO:0000259" key="6">
    <source>
        <dbReference type="Pfam" id="PF04542"/>
    </source>
</evidence>
<evidence type="ECO:0000313" key="8">
    <source>
        <dbReference type="EMBL" id="KJD33499.1"/>
    </source>
</evidence>
<dbReference type="Pfam" id="PF04545">
    <property type="entry name" value="Sigma70_r4"/>
    <property type="match status" value="1"/>
</dbReference>
<evidence type="ECO:0000259" key="7">
    <source>
        <dbReference type="Pfam" id="PF04545"/>
    </source>
</evidence>
<name>A0A0D7W389_9FLAO</name>
<evidence type="ECO:0000256" key="1">
    <source>
        <dbReference type="ARBA" id="ARBA00010641"/>
    </source>
</evidence>
<dbReference type="PATRIC" id="fig|1382798.3.peg.2622"/>
<dbReference type="AlphaFoldDB" id="A0A0D7W389"/>
<dbReference type="Proteomes" id="UP000032361">
    <property type="component" value="Unassembled WGS sequence"/>
</dbReference>
<reference evidence="8 9" key="1">
    <citation type="journal article" date="2015" name="Antonie Van Leeuwenhoek">
        <title>Tamlana nanhaiensis sp. nov., isolated from surface seawater collected from the South China Sea.</title>
        <authorList>
            <person name="Liu X."/>
            <person name="Lai Q."/>
            <person name="Du Y."/>
            <person name="Li G."/>
            <person name="Sun F."/>
            <person name="Shao Z."/>
        </authorList>
    </citation>
    <scope>NUCLEOTIDE SEQUENCE [LARGE SCALE GENOMIC DNA]</scope>
    <source>
        <strain evidence="8 9">FHC16</strain>
    </source>
</reference>
<evidence type="ECO:0000256" key="3">
    <source>
        <dbReference type="ARBA" id="ARBA00023082"/>
    </source>
</evidence>
<dbReference type="Gene3D" id="1.10.10.10">
    <property type="entry name" value="Winged helix-like DNA-binding domain superfamily/Winged helix DNA-binding domain"/>
    <property type="match status" value="1"/>
</dbReference>
<organism evidence="8 9">
    <name type="scientific">Neotamlana nanhaiensis</name>
    <dbReference type="NCBI Taxonomy" id="1382798"/>
    <lineage>
        <taxon>Bacteria</taxon>
        <taxon>Pseudomonadati</taxon>
        <taxon>Bacteroidota</taxon>
        <taxon>Flavobacteriia</taxon>
        <taxon>Flavobacteriales</taxon>
        <taxon>Flavobacteriaceae</taxon>
        <taxon>Neotamlana</taxon>
    </lineage>
</organism>
<evidence type="ECO:0000256" key="2">
    <source>
        <dbReference type="ARBA" id="ARBA00023015"/>
    </source>
</evidence>
<comment type="caution">
    <text evidence="8">The sequence shown here is derived from an EMBL/GenBank/DDBJ whole genome shotgun (WGS) entry which is preliminary data.</text>
</comment>
<keyword evidence="2" id="KW-0805">Transcription regulation</keyword>
<keyword evidence="9" id="KW-1185">Reference proteome</keyword>
<dbReference type="PANTHER" id="PTHR43133:SF46">
    <property type="entry name" value="RNA POLYMERASE SIGMA-70 FACTOR ECF SUBFAMILY"/>
    <property type="match status" value="1"/>
</dbReference>
<keyword evidence="3" id="KW-0731">Sigma factor</keyword>
<keyword evidence="4" id="KW-0238">DNA-binding</keyword>
<gene>
    <name evidence="8" type="ORF">PK35_06525</name>
</gene>
<dbReference type="OrthoDB" id="1163416at2"/>
<dbReference type="GO" id="GO:0006352">
    <property type="term" value="P:DNA-templated transcription initiation"/>
    <property type="evidence" value="ECO:0007669"/>
    <property type="project" value="InterPro"/>
</dbReference>
<dbReference type="SUPFAM" id="SSF88946">
    <property type="entry name" value="Sigma2 domain of RNA polymerase sigma factors"/>
    <property type="match status" value="1"/>
</dbReference>
<dbReference type="PANTHER" id="PTHR43133">
    <property type="entry name" value="RNA POLYMERASE ECF-TYPE SIGMA FACTO"/>
    <property type="match status" value="1"/>
</dbReference>
<accession>A0A0D7W389</accession>